<sequence>MTSIGDLHDLAYRLGITLGHHHGGPKAWYSASTRRISTRWWLPVWEYKSSLAHELGHAIHGDQRLDHGHFSQMQERRADRFAAELLIDPDQLADLALWHVDDLDCLAADLEVTPHLLAVYLHHNPQPRQEEAA</sequence>
<dbReference type="Gene3D" id="1.10.10.2910">
    <property type="match status" value="1"/>
</dbReference>
<dbReference type="OrthoDB" id="4727201at2"/>
<feature type="domain" description="IrrE N-terminal-like" evidence="1">
    <location>
        <begin position="40"/>
        <end position="118"/>
    </location>
</feature>
<name>A0A364VDN4_9CORY</name>
<dbReference type="Proteomes" id="UP000251047">
    <property type="component" value="Unassembled WGS sequence"/>
</dbReference>
<reference evidence="2 3" key="1">
    <citation type="journal article" date="2018" name="Syst. Appl. Microbiol.">
        <title>Corynebacterium heidelbergense sp. nov., isolated from the preen glands of Egyptian geese (Alopochen aegyptiacus).</title>
        <authorList>
            <person name="Braun M.S."/>
            <person name="Wang E."/>
            <person name="Zimmermann S."/>
            <person name="Wink M."/>
        </authorList>
    </citation>
    <scope>NUCLEOTIDE SEQUENCE [LARGE SCALE GENOMIC DNA]</scope>
    <source>
        <strain evidence="2 3">DSM 104638</strain>
    </source>
</reference>
<organism evidence="2 3">
    <name type="scientific">Corynebacterium heidelbergense</name>
    <dbReference type="NCBI Taxonomy" id="2055947"/>
    <lineage>
        <taxon>Bacteria</taxon>
        <taxon>Bacillati</taxon>
        <taxon>Actinomycetota</taxon>
        <taxon>Actinomycetes</taxon>
        <taxon>Mycobacteriales</taxon>
        <taxon>Corynebacteriaceae</taxon>
        <taxon>Corynebacterium</taxon>
    </lineage>
</organism>
<dbReference type="InterPro" id="IPR010359">
    <property type="entry name" value="IrrE_HExxH"/>
</dbReference>
<evidence type="ECO:0000259" key="1">
    <source>
        <dbReference type="Pfam" id="PF06114"/>
    </source>
</evidence>
<evidence type="ECO:0000313" key="3">
    <source>
        <dbReference type="Proteomes" id="UP000251047"/>
    </source>
</evidence>
<evidence type="ECO:0000313" key="2">
    <source>
        <dbReference type="EMBL" id="RAV34750.1"/>
    </source>
</evidence>
<dbReference type="EMBL" id="PHQP01000006">
    <property type="protein sequence ID" value="RAV34750.1"/>
    <property type="molecule type" value="Genomic_DNA"/>
</dbReference>
<dbReference type="AlphaFoldDB" id="A0A364VDN4"/>
<gene>
    <name evidence="2" type="ORF">CWC39_01500</name>
</gene>
<dbReference type="Pfam" id="PF06114">
    <property type="entry name" value="Peptidase_M78"/>
    <property type="match status" value="1"/>
</dbReference>
<proteinExistence type="predicted"/>
<accession>A0A364VDN4</accession>
<protein>
    <submittedName>
        <fullName evidence="2">ImmA/IrrE family metallo-endopeptidase</fullName>
    </submittedName>
</protein>
<comment type="caution">
    <text evidence="2">The sequence shown here is derived from an EMBL/GenBank/DDBJ whole genome shotgun (WGS) entry which is preliminary data.</text>
</comment>
<dbReference type="RefSeq" id="WP_112768758.1">
    <property type="nucleotide sequence ID" value="NZ_CP063191.1"/>
</dbReference>